<evidence type="ECO:0000256" key="2">
    <source>
        <dbReference type="SAM" id="MobiDB-lite"/>
    </source>
</evidence>
<dbReference type="EnsemblPlants" id="Zm00001eb358280_T001">
    <property type="protein sequence ID" value="Zm00001eb358280_P001"/>
    <property type="gene ID" value="Zm00001eb358280"/>
</dbReference>
<sequence length="380" mass="41669">MRQTKRAVPRAEGPGPGPLGRCESEPELLSAPHVLGRSRGGAAASLQPVQPLPPPARCDLLGGPRSEERLPRPGRADSSRGRWSGPLPSHPSTIDSLRNLSPSACTGARFCLGAINARDPRHPPHRPPWPPAILGCTVPRLVPPASTAPTTPVRLDAAPAPSEEAIHVVMNGTSRLELVLINEGKYPDVVLGTDGQGNDGVALVDDLLQQLDSKETWVSCIKICYVLFSHVYADGDSSMSTYERRASLREFYAIIYPILQQLESSLIERDLKGKGRCKDIVSRRRMEDWKKVSGRDVEREDECGICMEACTKMVLPNCSHAMCIKCHRDWYKRSESCPFCRGSLKRICSTDLWVLTNSNDVIDPAHLEKENVCVIKASAS</sequence>
<dbReference type="Gramene" id="Zm00001eb358280_T001">
    <property type="protein sequence ID" value="Zm00001eb358280_P001"/>
    <property type="gene ID" value="Zm00001eb358280"/>
</dbReference>
<dbReference type="InterPro" id="IPR001841">
    <property type="entry name" value="Znf_RING"/>
</dbReference>
<evidence type="ECO:0000256" key="1">
    <source>
        <dbReference type="PROSITE-ProRule" id="PRU00175"/>
    </source>
</evidence>
<reference evidence="5" key="1">
    <citation type="journal article" date="2009" name="Science">
        <title>The B73 maize genome: complexity, diversity, and dynamics.</title>
        <authorList>
            <person name="Schnable P.S."/>
            <person name="Ware D."/>
            <person name="Fulton R.S."/>
            <person name="Stein J.C."/>
            <person name="Wei F."/>
            <person name="Pasternak S."/>
            <person name="Liang C."/>
            <person name="Zhang J."/>
            <person name="Fulton L."/>
            <person name="Graves T.A."/>
            <person name="Minx P."/>
            <person name="Reily A.D."/>
            <person name="Courtney L."/>
            <person name="Kruchowski S.S."/>
            <person name="Tomlinson C."/>
            <person name="Strong C."/>
            <person name="Delehaunty K."/>
            <person name="Fronick C."/>
            <person name="Courtney B."/>
            <person name="Rock S.M."/>
            <person name="Belter E."/>
            <person name="Du F."/>
            <person name="Kim K."/>
            <person name="Abbott R.M."/>
            <person name="Cotton M."/>
            <person name="Levy A."/>
            <person name="Marchetto P."/>
            <person name="Ochoa K."/>
            <person name="Jackson S.M."/>
            <person name="Gillam B."/>
            <person name="Chen W."/>
            <person name="Yan L."/>
            <person name="Higginbotham J."/>
            <person name="Cardenas M."/>
            <person name="Waligorski J."/>
            <person name="Applebaum E."/>
            <person name="Phelps L."/>
            <person name="Falcone J."/>
            <person name="Kanchi K."/>
            <person name="Thane T."/>
            <person name="Scimone A."/>
            <person name="Thane N."/>
            <person name="Henke J."/>
            <person name="Wang T."/>
            <person name="Ruppert J."/>
            <person name="Shah N."/>
            <person name="Rotter K."/>
            <person name="Hodges J."/>
            <person name="Ingenthron E."/>
            <person name="Cordes M."/>
            <person name="Kohlberg S."/>
            <person name="Sgro J."/>
            <person name="Delgado B."/>
            <person name="Mead K."/>
            <person name="Chinwalla A."/>
            <person name="Leonard S."/>
            <person name="Crouse K."/>
            <person name="Collura K."/>
            <person name="Kudrna D."/>
            <person name="Currie J."/>
            <person name="He R."/>
            <person name="Angelova A."/>
            <person name="Rajasekar S."/>
            <person name="Mueller T."/>
            <person name="Lomeli R."/>
            <person name="Scara G."/>
            <person name="Ko A."/>
            <person name="Delaney K."/>
            <person name="Wissotski M."/>
            <person name="Lopez G."/>
            <person name="Campos D."/>
            <person name="Braidotti M."/>
            <person name="Ashley E."/>
            <person name="Golser W."/>
            <person name="Kim H."/>
            <person name="Lee S."/>
            <person name="Lin J."/>
            <person name="Dujmic Z."/>
            <person name="Kim W."/>
            <person name="Talag J."/>
            <person name="Zuccolo A."/>
            <person name="Fan C."/>
            <person name="Sebastian A."/>
            <person name="Kramer M."/>
            <person name="Spiegel L."/>
            <person name="Nascimento L."/>
            <person name="Zutavern T."/>
            <person name="Miller B."/>
            <person name="Ambroise C."/>
            <person name="Muller S."/>
            <person name="Spooner W."/>
            <person name="Narechania A."/>
            <person name="Ren L."/>
            <person name="Wei S."/>
            <person name="Kumari S."/>
            <person name="Faga B."/>
            <person name="Levy M.J."/>
            <person name="McMahan L."/>
            <person name="Van Buren P."/>
            <person name="Vaughn M.W."/>
            <person name="Ying K."/>
            <person name="Yeh C.-T."/>
            <person name="Emrich S.J."/>
            <person name="Jia Y."/>
            <person name="Kalyanaraman A."/>
            <person name="Hsia A.-P."/>
            <person name="Barbazuk W.B."/>
            <person name="Baucom R.S."/>
            <person name="Brutnell T.P."/>
            <person name="Carpita N.C."/>
            <person name="Chaparro C."/>
            <person name="Chia J.-M."/>
            <person name="Deragon J.-M."/>
            <person name="Estill J.C."/>
            <person name="Fu Y."/>
            <person name="Jeddeloh J.A."/>
            <person name="Han Y."/>
            <person name="Lee H."/>
            <person name="Li P."/>
            <person name="Lisch D.R."/>
            <person name="Liu S."/>
            <person name="Liu Z."/>
            <person name="Nagel D.H."/>
            <person name="McCann M.C."/>
            <person name="SanMiguel P."/>
            <person name="Myers A.M."/>
            <person name="Nettleton D."/>
            <person name="Nguyen J."/>
            <person name="Penning B.W."/>
            <person name="Ponnala L."/>
            <person name="Schneider K.L."/>
            <person name="Schwartz D.C."/>
            <person name="Sharma A."/>
            <person name="Soderlund C."/>
            <person name="Springer N.M."/>
            <person name="Sun Q."/>
            <person name="Wang H."/>
            <person name="Waterman M."/>
            <person name="Westerman R."/>
            <person name="Wolfgruber T.K."/>
            <person name="Yang L."/>
            <person name="Yu Y."/>
            <person name="Zhang L."/>
            <person name="Zhou S."/>
            <person name="Zhu Q."/>
            <person name="Bennetzen J.L."/>
            <person name="Dawe R.K."/>
            <person name="Jiang J."/>
            <person name="Jiang N."/>
            <person name="Presting G.G."/>
            <person name="Wessler S.R."/>
            <person name="Aluru S."/>
            <person name="Martienssen R.A."/>
            <person name="Clifton S.W."/>
            <person name="McCombie W.R."/>
            <person name="Wing R.A."/>
            <person name="Wilson R.K."/>
        </authorList>
    </citation>
    <scope>NUCLEOTIDE SEQUENCE [LARGE SCALE GENOMIC DNA]</scope>
    <source>
        <strain evidence="5">cv. B73</strain>
    </source>
</reference>
<keyword evidence="1" id="KW-0479">Metal-binding</keyword>
<dbReference type="Gene3D" id="3.30.40.10">
    <property type="entry name" value="Zinc/RING finger domain, C3HC4 (zinc finger)"/>
    <property type="match status" value="1"/>
</dbReference>
<name>A0A804QVS6_MAIZE</name>
<evidence type="ECO:0000313" key="5">
    <source>
        <dbReference type="Proteomes" id="UP000007305"/>
    </source>
</evidence>
<dbReference type="SUPFAM" id="SSF57850">
    <property type="entry name" value="RING/U-box"/>
    <property type="match status" value="1"/>
</dbReference>
<dbReference type="GO" id="GO:0061630">
    <property type="term" value="F:ubiquitin protein ligase activity"/>
    <property type="evidence" value="ECO:0000318"/>
    <property type="project" value="GO_Central"/>
</dbReference>
<organism evidence="4 5">
    <name type="scientific">Zea mays</name>
    <name type="common">Maize</name>
    <dbReference type="NCBI Taxonomy" id="4577"/>
    <lineage>
        <taxon>Eukaryota</taxon>
        <taxon>Viridiplantae</taxon>
        <taxon>Streptophyta</taxon>
        <taxon>Embryophyta</taxon>
        <taxon>Tracheophyta</taxon>
        <taxon>Spermatophyta</taxon>
        <taxon>Magnoliopsida</taxon>
        <taxon>Liliopsida</taxon>
        <taxon>Poales</taxon>
        <taxon>Poaceae</taxon>
        <taxon>PACMAD clade</taxon>
        <taxon>Panicoideae</taxon>
        <taxon>Andropogonodae</taxon>
        <taxon>Andropogoneae</taxon>
        <taxon>Tripsacinae</taxon>
        <taxon>Zea</taxon>
    </lineage>
</organism>
<feature type="domain" description="RING-type" evidence="3">
    <location>
        <begin position="303"/>
        <end position="341"/>
    </location>
</feature>
<protein>
    <recommendedName>
        <fullName evidence="3">RING-type domain-containing protein</fullName>
    </recommendedName>
</protein>
<proteinExistence type="predicted"/>
<feature type="compositionally biased region" description="Basic and acidic residues" evidence="2">
    <location>
        <begin position="65"/>
        <end position="80"/>
    </location>
</feature>
<dbReference type="PROSITE" id="PS50089">
    <property type="entry name" value="ZF_RING_2"/>
    <property type="match status" value="1"/>
</dbReference>
<dbReference type="PANTHER" id="PTHR15315:SF115">
    <property type="entry name" value="OS07G0275300 PROTEIN"/>
    <property type="match status" value="1"/>
</dbReference>
<dbReference type="PANTHER" id="PTHR15315">
    <property type="entry name" value="RING FINGER PROTEIN 41, 151"/>
    <property type="match status" value="1"/>
</dbReference>
<dbReference type="InParanoid" id="A0A804QVS6"/>
<reference evidence="4" key="3">
    <citation type="submission" date="2021-05" db="UniProtKB">
        <authorList>
            <consortium name="EnsemblPlants"/>
        </authorList>
    </citation>
    <scope>IDENTIFICATION</scope>
    <source>
        <strain evidence="4">cv. B73</strain>
    </source>
</reference>
<dbReference type="InterPro" id="IPR013083">
    <property type="entry name" value="Znf_RING/FYVE/PHD"/>
</dbReference>
<dbReference type="AlphaFoldDB" id="A0A804QVS6"/>
<evidence type="ECO:0000259" key="3">
    <source>
        <dbReference type="PROSITE" id="PS50089"/>
    </source>
</evidence>
<dbReference type="Pfam" id="PF13920">
    <property type="entry name" value="zf-C3HC4_3"/>
    <property type="match status" value="1"/>
</dbReference>
<keyword evidence="5" id="KW-1185">Reference proteome</keyword>
<feature type="region of interest" description="Disordered" evidence="2">
    <location>
        <begin position="1"/>
        <end position="99"/>
    </location>
</feature>
<keyword evidence="1" id="KW-0863">Zinc-finger</keyword>
<accession>A0A804QVS6</accession>
<evidence type="ECO:0000313" key="4">
    <source>
        <dbReference type="EnsemblPlants" id="Zm00001eb358280_P001"/>
    </source>
</evidence>
<dbReference type="GO" id="GO:0016567">
    <property type="term" value="P:protein ubiquitination"/>
    <property type="evidence" value="ECO:0000318"/>
    <property type="project" value="GO_Central"/>
</dbReference>
<reference evidence="4" key="2">
    <citation type="submission" date="2019-07" db="EMBL/GenBank/DDBJ databases">
        <authorList>
            <person name="Seetharam A."/>
            <person name="Woodhouse M."/>
            <person name="Cannon E."/>
        </authorList>
    </citation>
    <scope>NUCLEOTIDE SEQUENCE [LARGE SCALE GENOMIC DNA]</scope>
    <source>
        <strain evidence="4">cv. B73</strain>
    </source>
</reference>
<keyword evidence="1" id="KW-0862">Zinc</keyword>
<feature type="compositionally biased region" description="Polar residues" evidence="2">
    <location>
        <begin position="90"/>
        <end position="99"/>
    </location>
</feature>
<dbReference type="Proteomes" id="UP000007305">
    <property type="component" value="Chromosome 8"/>
</dbReference>
<dbReference type="GO" id="GO:0008270">
    <property type="term" value="F:zinc ion binding"/>
    <property type="evidence" value="ECO:0007669"/>
    <property type="project" value="UniProtKB-KW"/>
</dbReference>